<dbReference type="EMBL" id="MK285059">
    <property type="protein sequence ID" value="QDB01113.1"/>
    <property type="molecule type" value="Genomic_DNA"/>
</dbReference>
<evidence type="ECO:0000313" key="3">
    <source>
        <dbReference type="EMBL" id="QDB01113.1"/>
    </source>
</evidence>
<organism evidence="3">
    <name type="scientific">Clostridium perfringens</name>
    <dbReference type="NCBI Taxonomy" id="1502"/>
    <lineage>
        <taxon>Bacteria</taxon>
        <taxon>Bacillati</taxon>
        <taxon>Bacillota</taxon>
        <taxon>Clostridia</taxon>
        <taxon>Eubacteriales</taxon>
        <taxon>Clostridiaceae</taxon>
        <taxon>Clostridium</taxon>
    </lineage>
</organism>
<proteinExistence type="predicted"/>
<keyword evidence="2" id="KW-0812">Transmembrane</keyword>
<keyword evidence="2" id="KW-1133">Transmembrane helix</keyword>
<name>A0A4Y5T4Z8_CLOPF</name>
<reference evidence="3" key="1">
    <citation type="journal article" date="2019" name="Pathogens">
        <title>In silico Identification of Novel Toxin Homologs and Associated Mobile Genetic Elements in Clostridium perfringens.</title>
        <authorList>
            <person name="Lacey J.A."/>
            <person name="Johanesen P.A."/>
            <person name="Lyras D."/>
            <person name="Moore R.J."/>
        </authorList>
    </citation>
    <scope>NUCLEOTIDE SEQUENCE</scope>
    <source>
        <strain evidence="3">T1</strain>
        <plasmid evidence="3">pCPT1</plasmid>
    </source>
</reference>
<keyword evidence="2" id="KW-0472">Membrane</keyword>
<evidence type="ECO:0000256" key="2">
    <source>
        <dbReference type="SAM" id="Phobius"/>
    </source>
</evidence>
<keyword evidence="1" id="KW-0175">Coiled coil</keyword>
<feature type="transmembrane region" description="Helical" evidence="2">
    <location>
        <begin position="50"/>
        <end position="71"/>
    </location>
</feature>
<keyword evidence="3" id="KW-0614">Plasmid</keyword>
<accession>A0A4Y5T4Z8</accession>
<dbReference type="AlphaFoldDB" id="A0A4Y5T4Z8"/>
<sequence>MIILKKKKIDNLILNRNIEALNKNIEVLNEGIKTLNNKKLSLKEKSNKNINILFTFINFLIAFCNLAISLINYNKYITIIFIIMSAILMIFSYFYFYIETFKNN</sequence>
<feature type="coiled-coil region" evidence="1">
    <location>
        <begin position="4"/>
        <end position="45"/>
    </location>
</feature>
<protein>
    <submittedName>
        <fullName evidence="3">Uncharacterized protein</fullName>
    </submittedName>
</protein>
<geneLocation type="plasmid" evidence="3">
    <name>pCPT1</name>
</geneLocation>
<evidence type="ECO:0000256" key="1">
    <source>
        <dbReference type="SAM" id="Coils"/>
    </source>
</evidence>
<feature type="transmembrane region" description="Helical" evidence="2">
    <location>
        <begin position="77"/>
        <end position="98"/>
    </location>
</feature>